<proteinExistence type="predicted"/>
<dbReference type="Proteomes" id="UP000509597">
    <property type="component" value="Chromosome"/>
</dbReference>
<name>A0A7H9BKN8_9NEIS</name>
<evidence type="ECO:0000259" key="1">
    <source>
        <dbReference type="Pfam" id="PF24731"/>
    </source>
</evidence>
<keyword evidence="3" id="KW-1185">Reference proteome</keyword>
<reference evidence="2 3" key="1">
    <citation type="submission" date="2020-07" db="EMBL/GenBank/DDBJ databases">
        <title>Complete genome sequence of Chitinibacter sp. 2T18.</title>
        <authorList>
            <person name="Bae J.-W."/>
            <person name="Choi J.-W."/>
        </authorList>
    </citation>
    <scope>NUCLEOTIDE SEQUENCE [LARGE SCALE GENOMIC DNA]</scope>
    <source>
        <strain evidence="2 3">2T18</strain>
    </source>
</reference>
<gene>
    <name evidence="2" type="ORF">HQ393_11930</name>
</gene>
<dbReference type="RefSeq" id="WP_179355389.1">
    <property type="nucleotide sequence ID" value="NZ_CP058627.1"/>
</dbReference>
<evidence type="ECO:0000313" key="3">
    <source>
        <dbReference type="Proteomes" id="UP000509597"/>
    </source>
</evidence>
<dbReference type="AlphaFoldDB" id="A0A7H9BKN8"/>
<dbReference type="InterPro" id="IPR056100">
    <property type="entry name" value="DUF7683"/>
</dbReference>
<evidence type="ECO:0000313" key="2">
    <source>
        <dbReference type="EMBL" id="QLG88886.1"/>
    </source>
</evidence>
<organism evidence="2 3">
    <name type="scientific">Chitinibacter bivalviorum</name>
    <dbReference type="NCBI Taxonomy" id="2739434"/>
    <lineage>
        <taxon>Bacteria</taxon>
        <taxon>Pseudomonadati</taxon>
        <taxon>Pseudomonadota</taxon>
        <taxon>Betaproteobacteria</taxon>
        <taxon>Neisseriales</taxon>
        <taxon>Chitinibacteraceae</taxon>
        <taxon>Chitinibacter</taxon>
    </lineage>
</organism>
<feature type="domain" description="DUF7683" evidence="1">
    <location>
        <begin position="4"/>
        <end position="79"/>
    </location>
</feature>
<protein>
    <recommendedName>
        <fullName evidence="1">DUF7683 domain-containing protein</fullName>
    </recommendedName>
</protein>
<accession>A0A7H9BKN8</accession>
<dbReference type="KEGG" id="chiz:HQ393_11930"/>
<sequence>MKIIRVLEVWEKGMEGGFVGTLPLDETLDVAFLYSLFAAEQDKPDPEMKLSYMLDESRLAALQPFVAQSTDFEQFDYILSAHGIPDYE</sequence>
<dbReference type="Pfam" id="PF24731">
    <property type="entry name" value="DUF7683"/>
    <property type="match status" value="1"/>
</dbReference>
<dbReference type="EMBL" id="CP058627">
    <property type="protein sequence ID" value="QLG88886.1"/>
    <property type="molecule type" value="Genomic_DNA"/>
</dbReference>